<evidence type="ECO:0000256" key="3">
    <source>
        <dbReference type="PROSITE-ProRule" id="PRU00708"/>
    </source>
</evidence>
<evidence type="ECO:0000256" key="1">
    <source>
        <dbReference type="ARBA" id="ARBA00007626"/>
    </source>
</evidence>
<accession>A0A067DQF2</accession>
<evidence type="ECO:0000256" key="2">
    <source>
        <dbReference type="ARBA" id="ARBA00022737"/>
    </source>
</evidence>
<dbReference type="Proteomes" id="UP000027120">
    <property type="component" value="Unassembled WGS sequence"/>
</dbReference>
<evidence type="ECO:0000313" key="5">
    <source>
        <dbReference type="Proteomes" id="UP000027120"/>
    </source>
</evidence>
<feature type="non-terminal residue" evidence="4">
    <location>
        <position position="1"/>
    </location>
</feature>
<dbReference type="Gene3D" id="1.25.40.10">
    <property type="entry name" value="Tetratricopeptide repeat domain"/>
    <property type="match status" value="2"/>
</dbReference>
<gene>
    <name evidence="4" type="ORF">CISIN_1g0431911mg</name>
</gene>
<keyword evidence="2" id="KW-0677">Repeat</keyword>
<dbReference type="Pfam" id="PF13041">
    <property type="entry name" value="PPR_2"/>
    <property type="match status" value="1"/>
</dbReference>
<evidence type="ECO:0000313" key="4">
    <source>
        <dbReference type="EMBL" id="KDO40826.1"/>
    </source>
</evidence>
<organism evidence="4 5">
    <name type="scientific">Citrus sinensis</name>
    <name type="common">Sweet orange</name>
    <name type="synonym">Citrus aurantium var. sinensis</name>
    <dbReference type="NCBI Taxonomy" id="2711"/>
    <lineage>
        <taxon>Eukaryota</taxon>
        <taxon>Viridiplantae</taxon>
        <taxon>Streptophyta</taxon>
        <taxon>Embryophyta</taxon>
        <taxon>Tracheophyta</taxon>
        <taxon>Spermatophyta</taxon>
        <taxon>Magnoliopsida</taxon>
        <taxon>eudicotyledons</taxon>
        <taxon>Gunneridae</taxon>
        <taxon>Pentapetalae</taxon>
        <taxon>rosids</taxon>
        <taxon>malvids</taxon>
        <taxon>Sapindales</taxon>
        <taxon>Rutaceae</taxon>
        <taxon>Aurantioideae</taxon>
        <taxon>Citrus</taxon>
    </lineage>
</organism>
<proteinExistence type="inferred from homology"/>
<dbReference type="InterPro" id="IPR002885">
    <property type="entry name" value="PPR_rpt"/>
</dbReference>
<dbReference type="EMBL" id="KK785805">
    <property type="protein sequence ID" value="KDO40826.1"/>
    <property type="molecule type" value="Genomic_DNA"/>
</dbReference>
<sequence length="164" mass="18488">GSANFLGFSCMASFSALNKMAFYFPLVRVQCLCLNFLCLIDGLCKISKLKIARELFQSLPRAGLMPNVVTYNILIRGLCNDGQMDETKHYETVFLLFKRLNSTGLFPDLYTYNILINCFCKIGRVSSGFVIFGRILPSCFTPDAVTFTSLIKILEINSFFRQVA</sequence>
<dbReference type="PROSITE" id="PS51375">
    <property type="entry name" value="PPR"/>
    <property type="match status" value="1"/>
</dbReference>
<reference evidence="4 5" key="1">
    <citation type="submission" date="2014-04" db="EMBL/GenBank/DDBJ databases">
        <authorList>
            <consortium name="International Citrus Genome Consortium"/>
            <person name="Gmitter F."/>
            <person name="Chen C."/>
            <person name="Farmerie W."/>
            <person name="Harkins T."/>
            <person name="Desany B."/>
            <person name="Mohiuddin M."/>
            <person name="Kodira C."/>
            <person name="Borodovsky M."/>
            <person name="Lomsadze A."/>
            <person name="Burns P."/>
            <person name="Jenkins J."/>
            <person name="Prochnik S."/>
            <person name="Shu S."/>
            <person name="Chapman J."/>
            <person name="Pitluck S."/>
            <person name="Schmutz J."/>
            <person name="Rokhsar D."/>
        </authorList>
    </citation>
    <scope>NUCLEOTIDE SEQUENCE</scope>
</reference>
<comment type="similarity">
    <text evidence="1">Belongs to the PPR family. P subfamily.</text>
</comment>
<dbReference type="InterPro" id="IPR011990">
    <property type="entry name" value="TPR-like_helical_dom_sf"/>
</dbReference>
<protein>
    <recommendedName>
        <fullName evidence="6">Pentacotripeptide-repeat region of PRORP domain-containing protein</fullName>
    </recommendedName>
</protein>
<dbReference type="Pfam" id="PF12854">
    <property type="entry name" value="PPR_1"/>
    <property type="match status" value="1"/>
</dbReference>
<name>A0A067DQF2_CITSI</name>
<feature type="repeat" description="PPR" evidence="3">
    <location>
        <begin position="108"/>
        <end position="142"/>
    </location>
</feature>
<evidence type="ECO:0008006" key="6">
    <source>
        <dbReference type="Google" id="ProtNLM"/>
    </source>
</evidence>
<dbReference type="PANTHER" id="PTHR47941">
    <property type="entry name" value="PENTATRICOPEPTIDE REPEAT-CONTAINING PROTEIN 3, MITOCHONDRIAL"/>
    <property type="match status" value="1"/>
</dbReference>
<dbReference type="AlphaFoldDB" id="A0A067DQF2"/>
<dbReference type="NCBIfam" id="TIGR00756">
    <property type="entry name" value="PPR"/>
    <property type="match status" value="2"/>
</dbReference>
<keyword evidence="5" id="KW-1185">Reference proteome</keyword>